<keyword evidence="2" id="KW-0784">Thiamine biosynthesis</keyword>
<evidence type="ECO:0000259" key="3">
    <source>
        <dbReference type="Pfam" id="PF02581"/>
    </source>
</evidence>
<dbReference type="EC" id="2.5.1.3" evidence="4"/>
<dbReference type="RefSeq" id="WP_215238018.1">
    <property type="nucleotide sequence ID" value="NZ_CAJRAF010000001.1"/>
</dbReference>
<evidence type="ECO:0000313" key="5">
    <source>
        <dbReference type="Proteomes" id="UP000680038"/>
    </source>
</evidence>
<dbReference type="GO" id="GO:0004789">
    <property type="term" value="F:thiamine-phosphate diphosphorylase activity"/>
    <property type="evidence" value="ECO:0007669"/>
    <property type="project" value="UniProtKB-EC"/>
</dbReference>
<dbReference type="AlphaFoldDB" id="A0A916N4Z4"/>
<dbReference type="InterPro" id="IPR013785">
    <property type="entry name" value="Aldolase_TIM"/>
</dbReference>
<comment type="pathway">
    <text evidence="1">Cofactor biosynthesis; thiamine diphosphate biosynthesis.</text>
</comment>
<dbReference type="Proteomes" id="UP000680038">
    <property type="component" value="Unassembled WGS sequence"/>
</dbReference>
<dbReference type="GO" id="GO:0009228">
    <property type="term" value="P:thiamine biosynthetic process"/>
    <property type="evidence" value="ECO:0007669"/>
    <property type="project" value="UniProtKB-KW"/>
</dbReference>
<accession>A0A916N4Z4</accession>
<comment type="caution">
    <text evidence="4">The sequence shown here is derived from an EMBL/GenBank/DDBJ whole genome shotgun (WGS) entry which is preliminary data.</text>
</comment>
<reference evidence="4" key="1">
    <citation type="submission" date="2021-04" db="EMBL/GenBank/DDBJ databases">
        <authorList>
            <person name="Rodrigo-Torres L."/>
            <person name="Arahal R. D."/>
            <person name="Lucena T."/>
        </authorList>
    </citation>
    <scope>NUCLEOTIDE SEQUENCE</scope>
    <source>
        <strain evidence="4">CECT 9275</strain>
    </source>
</reference>
<dbReference type="GO" id="GO:0005737">
    <property type="term" value="C:cytoplasm"/>
    <property type="evidence" value="ECO:0007669"/>
    <property type="project" value="TreeGrafter"/>
</dbReference>
<name>A0A916N4Z4_9BACT</name>
<organism evidence="4 5">
    <name type="scientific">Dyadobacter helix</name>
    <dbReference type="NCBI Taxonomy" id="2822344"/>
    <lineage>
        <taxon>Bacteria</taxon>
        <taxon>Pseudomonadati</taxon>
        <taxon>Bacteroidota</taxon>
        <taxon>Cytophagia</taxon>
        <taxon>Cytophagales</taxon>
        <taxon>Spirosomataceae</taxon>
        <taxon>Dyadobacter</taxon>
    </lineage>
</organism>
<evidence type="ECO:0000256" key="2">
    <source>
        <dbReference type="ARBA" id="ARBA00022977"/>
    </source>
</evidence>
<dbReference type="InterPro" id="IPR022998">
    <property type="entry name" value="ThiamineP_synth_TenI"/>
</dbReference>
<dbReference type="EMBL" id="CAJRAF010000001">
    <property type="protein sequence ID" value="CAG4994295.1"/>
    <property type="molecule type" value="Genomic_DNA"/>
</dbReference>
<keyword evidence="4" id="KW-0808">Transferase</keyword>
<dbReference type="Pfam" id="PF02581">
    <property type="entry name" value="TMP-TENI"/>
    <property type="match status" value="1"/>
</dbReference>
<evidence type="ECO:0000313" key="4">
    <source>
        <dbReference type="EMBL" id="CAG4994295.1"/>
    </source>
</evidence>
<keyword evidence="5" id="KW-1185">Reference proteome</keyword>
<gene>
    <name evidence="4" type="primary">thiE_2</name>
    <name evidence="4" type="ORF">DYBT9275_01361</name>
</gene>
<evidence type="ECO:0000256" key="1">
    <source>
        <dbReference type="ARBA" id="ARBA00004948"/>
    </source>
</evidence>
<dbReference type="PANTHER" id="PTHR20857">
    <property type="entry name" value="THIAMINE-PHOSPHATE PYROPHOSPHORYLASE"/>
    <property type="match status" value="1"/>
</dbReference>
<feature type="domain" description="Thiamine phosphate synthase/TenI" evidence="3">
    <location>
        <begin position="18"/>
        <end position="177"/>
    </location>
</feature>
<sequence>MKLIVISSPVYLPNEAGCINLLFENGMEYLHLRKPDGTASDLDRLLRGICPAFLSKIAVHQHFPVALEYGIRRLHFPENLRMTTDESTLMQMKSEGFILSTSIHKLLDTNILTSFDYTFFGPVYNSISKPGYQGILPPGFRLDAAEKKLPVIGLGGIDQSNIRNIKEMNFDGAAVSGTLWKNPAKAPQTFIQLNNVLNQ</sequence>
<protein>
    <submittedName>
        <fullName evidence="4">Thiamine-phosphate synthase</fullName>
        <ecNumber evidence="4">2.5.1.3</ecNumber>
    </submittedName>
</protein>
<dbReference type="PANTHER" id="PTHR20857:SF15">
    <property type="entry name" value="THIAMINE-PHOSPHATE SYNTHASE"/>
    <property type="match status" value="1"/>
</dbReference>
<proteinExistence type="predicted"/>
<dbReference type="Gene3D" id="3.20.20.70">
    <property type="entry name" value="Aldolase class I"/>
    <property type="match status" value="1"/>
</dbReference>
<dbReference type="SUPFAM" id="SSF51391">
    <property type="entry name" value="Thiamin phosphate synthase"/>
    <property type="match status" value="1"/>
</dbReference>
<dbReference type="InterPro" id="IPR036206">
    <property type="entry name" value="ThiamineP_synth_sf"/>
</dbReference>
<dbReference type="CDD" id="cd00564">
    <property type="entry name" value="TMP_TenI"/>
    <property type="match status" value="1"/>
</dbReference>